<feature type="compositionally biased region" description="Low complexity" evidence="7">
    <location>
        <begin position="8"/>
        <end position="17"/>
    </location>
</feature>
<evidence type="ECO:0000259" key="8">
    <source>
        <dbReference type="PROSITE" id="PS50109"/>
    </source>
</evidence>
<name>A0A1X6YTD1_9RHOB</name>
<evidence type="ECO:0000256" key="4">
    <source>
        <dbReference type="ARBA" id="ARBA00022679"/>
    </source>
</evidence>
<evidence type="ECO:0000256" key="2">
    <source>
        <dbReference type="ARBA" id="ARBA00012438"/>
    </source>
</evidence>
<dbReference type="InterPro" id="IPR003661">
    <property type="entry name" value="HisK_dim/P_dom"/>
</dbReference>
<dbReference type="GO" id="GO:0007234">
    <property type="term" value="P:osmosensory signaling via phosphorelay pathway"/>
    <property type="evidence" value="ECO:0007669"/>
    <property type="project" value="TreeGrafter"/>
</dbReference>
<dbReference type="CDD" id="cd00082">
    <property type="entry name" value="HisKA"/>
    <property type="match status" value="1"/>
</dbReference>
<keyword evidence="3" id="KW-0597">Phosphoprotein</keyword>
<dbReference type="CDD" id="cd00130">
    <property type="entry name" value="PAS"/>
    <property type="match status" value="1"/>
</dbReference>
<dbReference type="EC" id="2.7.13.3" evidence="2"/>
<dbReference type="Gene3D" id="3.30.565.10">
    <property type="entry name" value="Histidine kinase-like ATPase, C-terminal domain"/>
    <property type="match status" value="1"/>
</dbReference>
<dbReference type="GO" id="GO:0000156">
    <property type="term" value="F:phosphorelay response regulator activity"/>
    <property type="evidence" value="ECO:0007669"/>
    <property type="project" value="TreeGrafter"/>
</dbReference>
<comment type="catalytic activity">
    <reaction evidence="1">
        <text>ATP + protein L-histidine = ADP + protein N-phospho-L-histidine.</text>
        <dbReference type="EC" id="2.7.13.3"/>
    </reaction>
</comment>
<dbReference type="EMBL" id="FWFN01000002">
    <property type="protein sequence ID" value="SLN30317.1"/>
    <property type="molecule type" value="Genomic_DNA"/>
</dbReference>
<dbReference type="Pfam" id="PF13426">
    <property type="entry name" value="PAS_9"/>
    <property type="match status" value="1"/>
</dbReference>
<dbReference type="InterPro" id="IPR050351">
    <property type="entry name" value="BphY/WalK/GraS-like"/>
</dbReference>
<dbReference type="InterPro" id="IPR036890">
    <property type="entry name" value="HATPase_C_sf"/>
</dbReference>
<dbReference type="Proteomes" id="UP000193963">
    <property type="component" value="Unassembled WGS sequence"/>
</dbReference>
<dbReference type="Gene3D" id="1.10.287.130">
    <property type="match status" value="1"/>
</dbReference>
<dbReference type="InterPro" id="IPR004358">
    <property type="entry name" value="Sig_transdc_His_kin-like_C"/>
</dbReference>
<dbReference type="InterPro" id="IPR005467">
    <property type="entry name" value="His_kinase_dom"/>
</dbReference>
<dbReference type="InterPro" id="IPR003594">
    <property type="entry name" value="HATPase_dom"/>
</dbReference>
<dbReference type="InterPro" id="IPR013767">
    <property type="entry name" value="PAS_fold"/>
</dbReference>
<dbReference type="InterPro" id="IPR036097">
    <property type="entry name" value="HisK_dim/P_sf"/>
</dbReference>
<dbReference type="RefSeq" id="WP_085887162.1">
    <property type="nucleotide sequence ID" value="NZ_FWFN01000002.1"/>
</dbReference>
<dbReference type="OrthoDB" id="9760752at2"/>
<feature type="domain" description="PAS" evidence="9">
    <location>
        <begin position="166"/>
        <end position="212"/>
    </location>
</feature>
<evidence type="ECO:0000256" key="6">
    <source>
        <dbReference type="ARBA" id="ARBA00023136"/>
    </source>
</evidence>
<dbReference type="SUPFAM" id="SSF47384">
    <property type="entry name" value="Homodimeric domain of signal transducing histidine kinase"/>
    <property type="match status" value="1"/>
</dbReference>
<keyword evidence="6" id="KW-0472">Membrane</keyword>
<evidence type="ECO:0000256" key="1">
    <source>
        <dbReference type="ARBA" id="ARBA00000085"/>
    </source>
</evidence>
<dbReference type="GO" id="GO:0030295">
    <property type="term" value="F:protein kinase activator activity"/>
    <property type="evidence" value="ECO:0007669"/>
    <property type="project" value="TreeGrafter"/>
</dbReference>
<reference evidence="11" key="1">
    <citation type="submission" date="2017-03" db="EMBL/GenBank/DDBJ databases">
        <authorList>
            <person name="Rodrigo-Torres L."/>
            <person name="Arahal R.D."/>
            <person name="Lucena T."/>
        </authorList>
    </citation>
    <scope>NUCLEOTIDE SEQUENCE [LARGE SCALE GENOMIC DNA]</scope>
    <source>
        <strain evidence="11">CECT 7751</strain>
    </source>
</reference>
<dbReference type="GO" id="GO:0000155">
    <property type="term" value="F:phosphorelay sensor kinase activity"/>
    <property type="evidence" value="ECO:0007669"/>
    <property type="project" value="InterPro"/>
</dbReference>
<keyword evidence="11" id="KW-1185">Reference proteome</keyword>
<sequence length="524" mass="56604">MTYHRPASEGSGPASPGGLPPPARPGCTMLQAAHSGADALSKQELQSRYDLAVALCPVPALMADVDGRIRCANAALYHLFGHDPGSLTGQAVEVLIPHSSRDRHPILRGAFAHQPAQRSMGQGREVFGLHVDGSLIPVEIGLSPVPLGADTEVFTTVVDISERRLNERRLREALDASATAMVLVAPDGTIELVNTMACELLGGAPRDLVGRNVDSFVPRHMRLQHSVFRQSYLSAPRPRAMTAARELKVVGLGGHATPVHVALTPINGVGGQRIMATLVDLTEIQAKEHELQRHNVRLSALNDELTQFAYSASHDLRAPLATIAGLLELCLEDLAAGETAETRRSIQDALTTARRNINKVEQVLTLARAGLDAIPEERIDLVATAQAIWDDMSSKLTSRPGFTIVTRGTSWLLTERPTLVTIIENLLSNAIRFRDPAKAGHWIELRFDTRSGGHLTLQITDNGTGIGTADKARVFEMFRRSAHSDGHGLGLAIVQKHVRRLAGDIRLDSSPAGSRFTLTLPLRT</sequence>
<dbReference type="PRINTS" id="PR00344">
    <property type="entry name" value="BCTRLSENSOR"/>
</dbReference>
<dbReference type="PANTHER" id="PTHR42878">
    <property type="entry name" value="TWO-COMPONENT HISTIDINE KINASE"/>
    <property type="match status" value="1"/>
</dbReference>
<dbReference type="NCBIfam" id="TIGR00229">
    <property type="entry name" value="sensory_box"/>
    <property type="match status" value="2"/>
</dbReference>
<dbReference type="Pfam" id="PF00989">
    <property type="entry name" value="PAS"/>
    <property type="match status" value="1"/>
</dbReference>
<organism evidence="10 11">
    <name type="scientific">Pseudooceanicola marinus</name>
    <dbReference type="NCBI Taxonomy" id="396013"/>
    <lineage>
        <taxon>Bacteria</taxon>
        <taxon>Pseudomonadati</taxon>
        <taxon>Pseudomonadota</taxon>
        <taxon>Alphaproteobacteria</taxon>
        <taxon>Rhodobacterales</taxon>
        <taxon>Paracoccaceae</taxon>
        <taxon>Pseudooceanicola</taxon>
    </lineage>
</organism>
<evidence type="ECO:0000256" key="7">
    <source>
        <dbReference type="SAM" id="MobiDB-lite"/>
    </source>
</evidence>
<gene>
    <name evidence="10" type="primary">fixL_1</name>
    <name evidence="10" type="ORF">PSM7751_01292</name>
</gene>
<protein>
    <recommendedName>
        <fullName evidence="2">histidine kinase</fullName>
        <ecNumber evidence="2">2.7.13.3</ecNumber>
    </recommendedName>
</protein>
<dbReference type="AlphaFoldDB" id="A0A1X6YTD1"/>
<dbReference type="SUPFAM" id="SSF55874">
    <property type="entry name" value="ATPase domain of HSP90 chaperone/DNA topoisomerase II/histidine kinase"/>
    <property type="match status" value="1"/>
</dbReference>
<dbReference type="InterPro" id="IPR035965">
    <property type="entry name" value="PAS-like_dom_sf"/>
</dbReference>
<evidence type="ECO:0000313" key="11">
    <source>
        <dbReference type="Proteomes" id="UP000193963"/>
    </source>
</evidence>
<dbReference type="Gene3D" id="3.30.450.20">
    <property type="entry name" value="PAS domain"/>
    <property type="match status" value="2"/>
</dbReference>
<feature type="region of interest" description="Disordered" evidence="7">
    <location>
        <begin position="1"/>
        <end position="24"/>
    </location>
</feature>
<evidence type="ECO:0000259" key="9">
    <source>
        <dbReference type="PROSITE" id="PS50112"/>
    </source>
</evidence>
<dbReference type="SMART" id="SM00091">
    <property type="entry name" value="PAS"/>
    <property type="match status" value="2"/>
</dbReference>
<dbReference type="InterPro" id="IPR000014">
    <property type="entry name" value="PAS"/>
</dbReference>
<dbReference type="GO" id="GO:0016020">
    <property type="term" value="C:membrane"/>
    <property type="evidence" value="ECO:0007669"/>
    <property type="project" value="UniProtKB-SubCell"/>
</dbReference>
<feature type="domain" description="Histidine kinase" evidence="8">
    <location>
        <begin position="311"/>
        <end position="524"/>
    </location>
</feature>
<evidence type="ECO:0000256" key="3">
    <source>
        <dbReference type="ARBA" id="ARBA00022553"/>
    </source>
</evidence>
<evidence type="ECO:0000256" key="5">
    <source>
        <dbReference type="ARBA" id="ARBA00022777"/>
    </source>
</evidence>
<dbReference type="Pfam" id="PF02518">
    <property type="entry name" value="HATPase_c"/>
    <property type="match status" value="1"/>
</dbReference>
<dbReference type="PROSITE" id="PS50109">
    <property type="entry name" value="HIS_KIN"/>
    <property type="match status" value="1"/>
</dbReference>
<dbReference type="SMART" id="SM00387">
    <property type="entry name" value="HATPase_c"/>
    <property type="match status" value="1"/>
</dbReference>
<dbReference type="PANTHER" id="PTHR42878:SF15">
    <property type="entry name" value="BACTERIOPHYTOCHROME"/>
    <property type="match status" value="1"/>
</dbReference>
<dbReference type="SMART" id="SM00388">
    <property type="entry name" value="HisKA"/>
    <property type="match status" value="1"/>
</dbReference>
<evidence type="ECO:0000313" key="10">
    <source>
        <dbReference type="EMBL" id="SLN30317.1"/>
    </source>
</evidence>
<dbReference type="PROSITE" id="PS50112">
    <property type="entry name" value="PAS"/>
    <property type="match status" value="1"/>
</dbReference>
<keyword evidence="4 10" id="KW-0808">Transferase</keyword>
<dbReference type="SUPFAM" id="SSF55785">
    <property type="entry name" value="PYP-like sensor domain (PAS domain)"/>
    <property type="match status" value="2"/>
</dbReference>
<proteinExistence type="predicted"/>
<dbReference type="Pfam" id="PF00512">
    <property type="entry name" value="HisKA"/>
    <property type="match status" value="1"/>
</dbReference>
<accession>A0A1X6YTD1</accession>
<dbReference type="GO" id="GO:0006355">
    <property type="term" value="P:regulation of DNA-templated transcription"/>
    <property type="evidence" value="ECO:0007669"/>
    <property type="project" value="InterPro"/>
</dbReference>
<keyword evidence="5" id="KW-0418">Kinase</keyword>